<evidence type="ECO:0000256" key="4">
    <source>
        <dbReference type="ARBA" id="ARBA00022827"/>
    </source>
</evidence>
<name>A0A9P4INN3_9PEZI</name>
<dbReference type="InterPro" id="IPR006076">
    <property type="entry name" value="FAD-dep_OxRdtase"/>
</dbReference>
<dbReference type="Pfam" id="PF01266">
    <property type="entry name" value="DAO"/>
    <property type="match status" value="1"/>
</dbReference>
<evidence type="ECO:0000259" key="6">
    <source>
        <dbReference type="Pfam" id="PF01266"/>
    </source>
</evidence>
<organism evidence="7 8">
    <name type="scientific">Rhizodiscina lignyota</name>
    <dbReference type="NCBI Taxonomy" id="1504668"/>
    <lineage>
        <taxon>Eukaryota</taxon>
        <taxon>Fungi</taxon>
        <taxon>Dikarya</taxon>
        <taxon>Ascomycota</taxon>
        <taxon>Pezizomycotina</taxon>
        <taxon>Dothideomycetes</taxon>
        <taxon>Pleosporomycetidae</taxon>
        <taxon>Aulographales</taxon>
        <taxon>Rhizodiscinaceae</taxon>
        <taxon>Rhizodiscina</taxon>
    </lineage>
</organism>
<dbReference type="InterPro" id="IPR036188">
    <property type="entry name" value="FAD/NAD-bd_sf"/>
</dbReference>
<dbReference type="GO" id="GO:0050660">
    <property type="term" value="F:flavin adenine dinucleotide binding"/>
    <property type="evidence" value="ECO:0007669"/>
    <property type="project" value="InterPro"/>
</dbReference>
<dbReference type="OrthoDB" id="2219495at2759"/>
<dbReference type="Gene3D" id="3.50.50.60">
    <property type="entry name" value="FAD/NAD(P)-binding domain"/>
    <property type="match status" value="1"/>
</dbReference>
<comment type="similarity">
    <text evidence="2">Belongs to the MSOX/MTOX family.</text>
</comment>
<dbReference type="Proteomes" id="UP000799772">
    <property type="component" value="Unassembled WGS sequence"/>
</dbReference>
<protein>
    <submittedName>
        <fullName evidence="7">FAD/NAD(P)-binding domain-containing protein</fullName>
    </submittedName>
</protein>
<dbReference type="InterPro" id="IPR045170">
    <property type="entry name" value="MTOX"/>
</dbReference>
<dbReference type="GO" id="GO:0051698">
    <property type="term" value="F:saccharopine oxidase activity"/>
    <property type="evidence" value="ECO:0007669"/>
    <property type="project" value="TreeGrafter"/>
</dbReference>
<gene>
    <name evidence="7" type="ORF">NA57DRAFT_51267</name>
</gene>
<proteinExistence type="inferred from homology"/>
<reference evidence="7" key="1">
    <citation type="journal article" date="2020" name="Stud. Mycol.">
        <title>101 Dothideomycetes genomes: a test case for predicting lifestyles and emergence of pathogens.</title>
        <authorList>
            <person name="Haridas S."/>
            <person name="Albert R."/>
            <person name="Binder M."/>
            <person name="Bloem J."/>
            <person name="Labutti K."/>
            <person name="Salamov A."/>
            <person name="Andreopoulos B."/>
            <person name="Baker S."/>
            <person name="Barry K."/>
            <person name="Bills G."/>
            <person name="Bluhm B."/>
            <person name="Cannon C."/>
            <person name="Castanera R."/>
            <person name="Culley D."/>
            <person name="Daum C."/>
            <person name="Ezra D."/>
            <person name="Gonzalez J."/>
            <person name="Henrissat B."/>
            <person name="Kuo A."/>
            <person name="Liang C."/>
            <person name="Lipzen A."/>
            <person name="Lutzoni F."/>
            <person name="Magnuson J."/>
            <person name="Mondo S."/>
            <person name="Nolan M."/>
            <person name="Ohm R."/>
            <person name="Pangilinan J."/>
            <person name="Park H.-J."/>
            <person name="Ramirez L."/>
            <person name="Alfaro M."/>
            <person name="Sun H."/>
            <person name="Tritt A."/>
            <person name="Yoshinaga Y."/>
            <person name="Zwiers L.-H."/>
            <person name="Turgeon B."/>
            <person name="Goodwin S."/>
            <person name="Spatafora J."/>
            <person name="Crous P."/>
            <person name="Grigoriev I."/>
        </authorList>
    </citation>
    <scope>NUCLEOTIDE SEQUENCE</scope>
    <source>
        <strain evidence="7">CBS 133067</strain>
    </source>
</reference>
<comment type="caution">
    <text evidence="7">The sequence shown here is derived from an EMBL/GenBank/DDBJ whole genome shotgun (WGS) entry which is preliminary data.</text>
</comment>
<keyword evidence="8" id="KW-1185">Reference proteome</keyword>
<dbReference type="AlphaFoldDB" id="A0A9P4INN3"/>
<evidence type="ECO:0000313" key="8">
    <source>
        <dbReference type="Proteomes" id="UP000799772"/>
    </source>
</evidence>
<evidence type="ECO:0000313" key="7">
    <source>
        <dbReference type="EMBL" id="KAF2104444.1"/>
    </source>
</evidence>
<keyword evidence="4" id="KW-0274">FAD</keyword>
<dbReference type="PANTHER" id="PTHR10961">
    <property type="entry name" value="PEROXISOMAL SARCOSINE OXIDASE"/>
    <property type="match status" value="1"/>
</dbReference>
<dbReference type="EMBL" id="ML978121">
    <property type="protein sequence ID" value="KAF2104444.1"/>
    <property type="molecule type" value="Genomic_DNA"/>
</dbReference>
<evidence type="ECO:0000256" key="1">
    <source>
        <dbReference type="ARBA" id="ARBA00001974"/>
    </source>
</evidence>
<sequence>MTESQRTGIAAKCGVYRHPSTEQEVVRLACDVPRDVHNNPALPTDSSSGVERRAAHFHYDDQRKSEAFTDLDSVHPDPSPIAIIDRTPFPPQHAASTDCNKIIRADYSSPFYMELAYEAMEAWNSWPELKQYYHRTGWINIRKRGTDLAERIRENFRKRGHDPTETLSLDETRRRFGGVFKDSALDDCGYTYWNPEAGWCDAGRATAELTKAAVDNGVRYVVGDVKKLRLGSTGVESVETQDGAVYTADKVLLATGAWTSSILTNTEDELGIEESDRVENQVIAAGVCVLHFKLDQTELEEMKDVPVVIYSEDGDMQPPTGENILKLTWAESFTNFLQTPSGSRISVPASLDQHVVPKKLQNDVRRFHADRLLPQYAHREVDYWRICWDAITPAQDHLITRHPHPRLSNLFLAVGGSFHSYKFLPIIGKYIINVLDGRSNGEEKDAHWAWKTGKLQGNGAHEKAYPRREFDDFLTVGEHRL</sequence>
<feature type="domain" description="FAD dependent oxidoreductase" evidence="6">
    <location>
        <begin position="81"/>
        <end position="431"/>
    </location>
</feature>
<keyword evidence="3" id="KW-0285">Flavoprotein</keyword>
<accession>A0A9P4INN3</accession>
<dbReference type="GO" id="GO:0008115">
    <property type="term" value="F:sarcosine oxidase activity"/>
    <property type="evidence" value="ECO:0007669"/>
    <property type="project" value="TreeGrafter"/>
</dbReference>
<evidence type="ECO:0000256" key="3">
    <source>
        <dbReference type="ARBA" id="ARBA00022630"/>
    </source>
</evidence>
<dbReference type="Gene3D" id="3.30.9.10">
    <property type="entry name" value="D-Amino Acid Oxidase, subunit A, domain 2"/>
    <property type="match status" value="1"/>
</dbReference>
<dbReference type="PANTHER" id="PTHR10961:SF37">
    <property type="entry name" value="FAD DEPENDENT OXIDOREDUCTASE DOMAIN-CONTAINING PROTEIN"/>
    <property type="match status" value="1"/>
</dbReference>
<keyword evidence="5" id="KW-0560">Oxidoreductase</keyword>
<comment type="cofactor">
    <cofactor evidence="1">
        <name>FAD</name>
        <dbReference type="ChEBI" id="CHEBI:57692"/>
    </cofactor>
</comment>
<evidence type="ECO:0000256" key="2">
    <source>
        <dbReference type="ARBA" id="ARBA00010989"/>
    </source>
</evidence>
<dbReference type="SUPFAM" id="SSF51905">
    <property type="entry name" value="FAD/NAD(P)-binding domain"/>
    <property type="match status" value="1"/>
</dbReference>
<evidence type="ECO:0000256" key="5">
    <source>
        <dbReference type="ARBA" id="ARBA00023002"/>
    </source>
</evidence>